<accession>A0A382M2N0</accession>
<gene>
    <name evidence="1" type="ORF">METZ01_LOCUS295059</name>
</gene>
<dbReference type="AlphaFoldDB" id="A0A382M2N0"/>
<reference evidence="1" key="1">
    <citation type="submission" date="2018-05" db="EMBL/GenBank/DDBJ databases">
        <authorList>
            <person name="Lanie J.A."/>
            <person name="Ng W.-L."/>
            <person name="Kazmierczak K.M."/>
            <person name="Andrzejewski T.M."/>
            <person name="Davidsen T.M."/>
            <person name="Wayne K.J."/>
            <person name="Tettelin H."/>
            <person name="Glass J.I."/>
            <person name="Rusch D."/>
            <person name="Podicherti R."/>
            <person name="Tsui H.-C.T."/>
            <person name="Winkler M.E."/>
        </authorList>
    </citation>
    <scope>NUCLEOTIDE SEQUENCE</scope>
</reference>
<evidence type="ECO:0000313" key="1">
    <source>
        <dbReference type="EMBL" id="SVC42205.1"/>
    </source>
</evidence>
<protein>
    <submittedName>
        <fullName evidence="1">Uncharacterized protein</fullName>
    </submittedName>
</protein>
<organism evidence="1">
    <name type="scientific">marine metagenome</name>
    <dbReference type="NCBI Taxonomy" id="408172"/>
    <lineage>
        <taxon>unclassified sequences</taxon>
        <taxon>metagenomes</taxon>
        <taxon>ecological metagenomes</taxon>
    </lineage>
</organism>
<dbReference type="EMBL" id="UINC01090345">
    <property type="protein sequence ID" value="SVC42205.1"/>
    <property type="molecule type" value="Genomic_DNA"/>
</dbReference>
<proteinExistence type="predicted"/>
<name>A0A382M2N0_9ZZZZ</name>
<sequence>MTLYKFKFMALLCAVMFVVLGPRAFSDDTNWTATKTIDGHPDLQGVWGNNTITPLQRPEFVGDKEFLTDEDVEFLTRRISEIQAEGSDALFTDGVLQAAFSGEVQSYDPTTGNYDSQWMVDRTVHARTSLITDPPNGRLPKMTDEASALAKQAETRQIEHPADSWSDRPLGERCITFGAPDIWLSGYNSYWHIVQSKNSIAIVQEKIHDVRIIPIVEKPKLDGKISLWHGDSRGWWDGETLVIETTNFSGKADLLHSVSAAGQQIRGPGPRASERTYTERITRVAKKAIRYEITSSDPGTYQRPYTVEMTLDYTEDPIYEYACHEGNYGMANILSGHRAQEHFAAESGSQN</sequence>